<dbReference type="FunFam" id="1.10.287.310:FF:000001">
    <property type="entry name" value="50S ribosomal protein L29"/>
    <property type="match status" value="1"/>
</dbReference>
<reference evidence="8 9" key="1">
    <citation type="journal article" date="2014" name="Genome Announc.">
        <title>Complete Genome Sequence of Spiroplasma apis B31T (ATCC 33834), a Bacterium Associated with May Disease of Honeybees (Apis mellifera).</title>
        <authorList>
            <person name="Ku C."/>
            <person name="Lo W.S."/>
            <person name="Chen L.L."/>
            <person name="Kuo C.H."/>
        </authorList>
    </citation>
    <scope>NUCLEOTIDE SEQUENCE [LARGE SCALE GENOMIC DNA]</scope>
    <source>
        <strain evidence="8">B31</strain>
    </source>
</reference>
<dbReference type="PROSITE" id="PS00579">
    <property type="entry name" value="RIBOSOMAL_L29"/>
    <property type="match status" value="1"/>
</dbReference>
<dbReference type="HAMAP" id="MF_00374">
    <property type="entry name" value="Ribosomal_uL29"/>
    <property type="match status" value="1"/>
</dbReference>
<evidence type="ECO:0000256" key="3">
    <source>
        <dbReference type="ARBA" id="ARBA00023274"/>
    </source>
</evidence>
<protein>
    <recommendedName>
        <fullName evidence="4 5">Large ribosomal subunit protein uL29</fullName>
    </recommendedName>
</protein>
<evidence type="ECO:0000313" key="8">
    <source>
        <dbReference type="EMBL" id="AHB36765.1"/>
    </source>
</evidence>
<dbReference type="InterPro" id="IPR001854">
    <property type="entry name" value="Ribosomal_uL29"/>
</dbReference>
<evidence type="ECO:0000256" key="1">
    <source>
        <dbReference type="ARBA" id="ARBA00009254"/>
    </source>
</evidence>
<dbReference type="KEGG" id="sapi:SAPIS_v1c09200"/>
<gene>
    <name evidence="5 8" type="primary">rpmC</name>
    <name evidence="8" type="ORF">SAPIS_v1c09200</name>
</gene>
<dbReference type="AlphaFoldDB" id="V5RLN3"/>
<dbReference type="GO" id="GO:0003735">
    <property type="term" value="F:structural constituent of ribosome"/>
    <property type="evidence" value="ECO:0007669"/>
    <property type="project" value="InterPro"/>
</dbReference>
<dbReference type="SUPFAM" id="SSF46561">
    <property type="entry name" value="Ribosomal protein L29 (L29p)"/>
    <property type="match status" value="1"/>
</dbReference>
<dbReference type="Gene3D" id="1.10.287.310">
    <property type="match status" value="1"/>
</dbReference>
<dbReference type="InterPro" id="IPR018254">
    <property type="entry name" value="Ribosomal_uL29_CS"/>
</dbReference>
<dbReference type="HOGENOM" id="CLU_986624_0_0_14"/>
<dbReference type="eggNOG" id="COG0255">
    <property type="taxonomic scope" value="Bacteria"/>
</dbReference>
<proteinExistence type="inferred from homology"/>
<dbReference type="CDD" id="cd00427">
    <property type="entry name" value="Ribosomal_L29_HIP"/>
    <property type="match status" value="1"/>
</dbReference>
<feature type="region of interest" description="Disordered" evidence="7">
    <location>
        <begin position="138"/>
        <end position="191"/>
    </location>
</feature>
<dbReference type="PATRIC" id="fig|1276258.3.peg.942"/>
<dbReference type="OrthoDB" id="9815192at2"/>
<evidence type="ECO:0000256" key="4">
    <source>
        <dbReference type="ARBA" id="ARBA00035204"/>
    </source>
</evidence>
<dbReference type="NCBIfam" id="TIGR00012">
    <property type="entry name" value="L29"/>
    <property type="match status" value="1"/>
</dbReference>
<evidence type="ECO:0000256" key="5">
    <source>
        <dbReference type="HAMAP-Rule" id="MF_00374"/>
    </source>
</evidence>
<dbReference type="GO" id="GO:1990904">
    <property type="term" value="C:ribonucleoprotein complex"/>
    <property type="evidence" value="ECO:0007669"/>
    <property type="project" value="UniProtKB-KW"/>
</dbReference>
<dbReference type="InterPro" id="IPR036049">
    <property type="entry name" value="Ribosomal_uL29_sf"/>
</dbReference>
<dbReference type="Proteomes" id="UP000018550">
    <property type="component" value="Chromosome"/>
</dbReference>
<keyword evidence="2 5" id="KW-0689">Ribosomal protein</keyword>
<evidence type="ECO:0000256" key="7">
    <source>
        <dbReference type="SAM" id="MobiDB-lite"/>
    </source>
</evidence>
<feature type="compositionally biased region" description="Basic and acidic residues" evidence="7">
    <location>
        <begin position="139"/>
        <end position="149"/>
    </location>
</feature>
<feature type="coiled-coil region" evidence="6">
    <location>
        <begin position="80"/>
        <end position="115"/>
    </location>
</feature>
<sequence length="300" mass="32615">MSKTVDIVLELRTKIVDELIALREDNRAELFALRYQAAIGSLEQTHKIKDLRKNIARINTILQERKAAGEDTNKVVKIDYNKAVEAAEKAGKEVRKKQKEMIEKLQAEQSGVQSNEVSDEAIATAMEAALNVDEIVEVSDEKPNEESKPKKTATTKAKATEKTKTTTTKSVEETKPKKTTTAKPKVEEVKPIAKGKTTAQVKKPAKPKVEVEAPVLETGEAKATGKGKAALSDVKVKSIKVGSIKGEGIEGIDLKLSKKPKEAKTYVFGSNAQEAKKQIDEANKKAAAKKTIKKADGGAK</sequence>
<evidence type="ECO:0000313" key="9">
    <source>
        <dbReference type="Proteomes" id="UP000018550"/>
    </source>
</evidence>
<feature type="compositionally biased region" description="Basic and acidic residues" evidence="7">
    <location>
        <begin position="158"/>
        <end position="176"/>
    </location>
</feature>
<dbReference type="Pfam" id="PF00831">
    <property type="entry name" value="Ribosomal_L29"/>
    <property type="match status" value="1"/>
</dbReference>
<evidence type="ECO:0000256" key="6">
    <source>
        <dbReference type="SAM" id="Coils"/>
    </source>
</evidence>
<keyword evidence="9" id="KW-1185">Reference proteome</keyword>
<dbReference type="GO" id="GO:0006412">
    <property type="term" value="P:translation"/>
    <property type="evidence" value="ECO:0007669"/>
    <property type="project" value="UniProtKB-UniRule"/>
</dbReference>
<keyword evidence="3 5" id="KW-0687">Ribonucleoprotein</keyword>
<dbReference type="STRING" id="1276258.SAPIS_v1c09200"/>
<comment type="similarity">
    <text evidence="1 5">Belongs to the universal ribosomal protein uL29 family.</text>
</comment>
<accession>V5RLN3</accession>
<dbReference type="GO" id="GO:0005840">
    <property type="term" value="C:ribosome"/>
    <property type="evidence" value="ECO:0007669"/>
    <property type="project" value="UniProtKB-KW"/>
</dbReference>
<dbReference type="EMBL" id="CP006682">
    <property type="protein sequence ID" value="AHB36765.1"/>
    <property type="molecule type" value="Genomic_DNA"/>
</dbReference>
<keyword evidence="6" id="KW-0175">Coiled coil</keyword>
<evidence type="ECO:0000256" key="2">
    <source>
        <dbReference type="ARBA" id="ARBA00022980"/>
    </source>
</evidence>
<name>V5RLN3_SPIAP</name>
<organism evidence="8 9">
    <name type="scientific">Spiroplasma apis B31</name>
    <dbReference type="NCBI Taxonomy" id="1276258"/>
    <lineage>
        <taxon>Bacteria</taxon>
        <taxon>Bacillati</taxon>
        <taxon>Mycoplasmatota</taxon>
        <taxon>Mollicutes</taxon>
        <taxon>Entomoplasmatales</taxon>
        <taxon>Spiroplasmataceae</taxon>
        <taxon>Spiroplasma</taxon>
    </lineage>
</organism>